<dbReference type="SMART" id="SM00421">
    <property type="entry name" value="HTH_LUXR"/>
    <property type="match status" value="1"/>
</dbReference>
<sequence>MDLDALGISARDERVYRYLLRRPDGVNRAEAATDLGLCAADLVAVVDALAELGLISGHEVLHARDPERALDDLIERRIAETRERMREIGAVRDVLPSLLRERATGEPVELIERVEDIDRVYARIAEVREASDECLAIASAERRHVQPGQQQRTLDRLRRGKIYRTIVHRDALASPAMRAHMTVIHRAGDHHRVVNEQVQPTLIFDRAVAFVPLDPGNPANGALVVRQPGVVATLLDLFERLWDRATDLEPAGDGLNEAERLVLDLLSRSSKDETAARELGVSVRTYRKHVASLMERLGASTRFQAARLAGERGWL</sequence>
<dbReference type="RefSeq" id="WP_285661353.1">
    <property type="nucleotide sequence ID" value="NZ_BSTX01000001.1"/>
</dbReference>
<evidence type="ECO:0000313" key="3">
    <source>
        <dbReference type="Proteomes" id="UP001165079"/>
    </source>
</evidence>
<dbReference type="SUPFAM" id="SSF46894">
    <property type="entry name" value="C-terminal effector domain of the bipartite response regulators"/>
    <property type="match status" value="1"/>
</dbReference>
<organism evidence="2 3">
    <name type="scientific">Actinorhabdospora filicis</name>
    <dbReference type="NCBI Taxonomy" id="1785913"/>
    <lineage>
        <taxon>Bacteria</taxon>
        <taxon>Bacillati</taxon>
        <taxon>Actinomycetota</taxon>
        <taxon>Actinomycetes</taxon>
        <taxon>Micromonosporales</taxon>
        <taxon>Micromonosporaceae</taxon>
        <taxon>Actinorhabdospora</taxon>
    </lineage>
</organism>
<reference evidence="2" key="1">
    <citation type="submission" date="2023-03" db="EMBL/GenBank/DDBJ databases">
        <title>Actinorhabdospora filicis NBRC 111898.</title>
        <authorList>
            <person name="Ichikawa N."/>
            <person name="Sato H."/>
            <person name="Tonouchi N."/>
        </authorList>
    </citation>
    <scope>NUCLEOTIDE SEQUENCE</scope>
    <source>
        <strain evidence="2">NBRC 111898</strain>
    </source>
</reference>
<comment type="caution">
    <text evidence="2">The sequence shown here is derived from an EMBL/GenBank/DDBJ whole genome shotgun (WGS) entry which is preliminary data.</text>
</comment>
<protein>
    <recommendedName>
        <fullName evidence="1">HTH luxR-type domain-containing protein</fullName>
    </recommendedName>
</protein>
<dbReference type="InterPro" id="IPR036388">
    <property type="entry name" value="WH-like_DNA-bd_sf"/>
</dbReference>
<dbReference type="InterPro" id="IPR000792">
    <property type="entry name" value="Tscrpt_reg_LuxR_C"/>
</dbReference>
<dbReference type="PANTHER" id="PTHR34293:SF1">
    <property type="entry name" value="HTH-TYPE TRANSCRIPTIONAL REGULATOR TRMBL2"/>
    <property type="match status" value="1"/>
</dbReference>
<evidence type="ECO:0000313" key="2">
    <source>
        <dbReference type="EMBL" id="GLZ76169.1"/>
    </source>
</evidence>
<name>A0A9W6SFF0_9ACTN</name>
<feature type="domain" description="HTH luxR-type" evidence="1">
    <location>
        <begin position="252"/>
        <end position="309"/>
    </location>
</feature>
<dbReference type="EMBL" id="BSTX01000001">
    <property type="protein sequence ID" value="GLZ76169.1"/>
    <property type="molecule type" value="Genomic_DNA"/>
</dbReference>
<proteinExistence type="predicted"/>
<dbReference type="InterPro" id="IPR016032">
    <property type="entry name" value="Sig_transdc_resp-reg_C-effctor"/>
</dbReference>
<dbReference type="AlphaFoldDB" id="A0A9W6SFF0"/>
<gene>
    <name evidence="2" type="ORF">Afil01_09760</name>
</gene>
<dbReference type="GO" id="GO:0003677">
    <property type="term" value="F:DNA binding"/>
    <property type="evidence" value="ECO:0007669"/>
    <property type="project" value="InterPro"/>
</dbReference>
<accession>A0A9W6SFF0</accession>
<keyword evidence="3" id="KW-1185">Reference proteome</keyword>
<dbReference type="PANTHER" id="PTHR34293">
    <property type="entry name" value="HTH-TYPE TRANSCRIPTIONAL REGULATOR TRMBL2"/>
    <property type="match status" value="1"/>
</dbReference>
<dbReference type="InterPro" id="IPR051797">
    <property type="entry name" value="TrmB-like"/>
</dbReference>
<evidence type="ECO:0000259" key="1">
    <source>
        <dbReference type="SMART" id="SM00421"/>
    </source>
</evidence>
<dbReference type="Proteomes" id="UP001165079">
    <property type="component" value="Unassembled WGS sequence"/>
</dbReference>
<dbReference type="Gene3D" id="1.10.10.10">
    <property type="entry name" value="Winged helix-like DNA-binding domain superfamily/Winged helix DNA-binding domain"/>
    <property type="match status" value="1"/>
</dbReference>
<dbReference type="GO" id="GO:0006355">
    <property type="term" value="P:regulation of DNA-templated transcription"/>
    <property type="evidence" value="ECO:0007669"/>
    <property type="project" value="InterPro"/>
</dbReference>